<dbReference type="Gene3D" id="1.10.10.60">
    <property type="entry name" value="Homeodomain-like"/>
    <property type="match status" value="2"/>
</dbReference>
<proteinExistence type="predicted"/>
<dbReference type="RefSeq" id="WP_166272843.1">
    <property type="nucleotide sequence ID" value="NZ_JAAFGS010000001.1"/>
</dbReference>
<evidence type="ECO:0000256" key="1">
    <source>
        <dbReference type="ARBA" id="ARBA00023015"/>
    </source>
</evidence>
<evidence type="ECO:0000313" key="4">
    <source>
        <dbReference type="EMBL" id="NGZ74588.1"/>
    </source>
</evidence>
<protein>
    <submittedName>
        <fullName evidence="4">AraC family transcriptional regulator</fullName>
    </submittedName>
</protein>
<evidence type="ECO:0000256" key="2">
    <source>
        <dbReference type="ARBA" id="ARBA00023163"/>
    </source>
</evidence>
<evidence type="ECO:0000259" key="3">
    <source>
        <dbReference type="PROSITE" id="PS01124"/>
    </source>
</evidence>
<keyword evidence="5" id="KW-1185">Reference proteome</keyword>
<dbReference type="PANTHER" id="PTHR43436">
    <property type="entry name" value="ARAC-FAMILY TRANSCRIPTIONAL REGULATOR"/>
    <property type="match status" value="1"/>
</dbReference>
<dbReference type="SMART" id="SM00342">
    <property type="entry name" value="HTH_ARAC"/>
    <property type="match status" value="1"/>
</dbReference>
<organism evidence="4 5">
    <name type="scientific">Saccharibacillus alkalitolerans</name>
    <dbReference type="NCBI Taxonomy" id="2705290"/>
    <lineage>
        <taxon>Bacteria</taxon>
        <taxon>Bacillati</taxon>
        <taxon>Bacillota</taxon>
        <taxon>Bacilli</taxon>
        <taxon>Bacillales</taxon>
        <taxon>Paenibacillaceae</taxon>
        <taxon>Saccharibacillus</taxon>
    </lineage>
</organism>
<dbReference type="SUPFAM" id="SSF46689">
    <property type="entry name" value="Homeodomain-like"/>
    <property type="match status" value="2"/>
</dbReference>
<name>A0ABX0F0T2_9BACL</name>
<dbReference type="PROSITE" id="PS01124">
    <property type="entry name" value="HTH_ARAC_FAMILY_2"/>
    <property type="match status" value="1"/>
</dbReference>
<dbReference type="InterPro" id="IPR009057">
    <property type="entry name" value="Homeodomain-like_sf"/>
</dbReference>
<dbReference type="PANTHER" id="PTHR43436:SF1">
    <property type="entry name" value="TRANSCRIPTIONAL REGULATORY PROTEIN"/>
    <property type="match status" value="1"/>
</dbReference>
<dbReference type="Proteomes" id="UP000800303">
    <property type="component" value="Unassembled WGS sequence"/>
</dbReference>
<accession>A0ABX0F0T2</accession>
<dbReference type="Pfam" id="PF06719">
    <property type="entry name" value="AraC_N"/>
    <property type="match status" value="1"/>
</dbReference>
<dbReference type="EMBL" id="JAAFGS010000001">
    <property type="protein sequence ID" value="NGZ74588.1"/>
    <property type="molecule type" value="Genomic_DNA"/>
</dbReference>
<dbReference type="Pfam" id="PF12833">
    <property type="entry name" value="HTH_18"/>
    <property type="match status" value="1"/>
</dbReference>
<sequence>MNTDVRRINGNARLSRSEELMQMICRHAPSDGTYDSAVPSLRFRHAVRPMKPELSFAHSSLYIIAQGSKTVTLSGQDYRYNPLYCLVNPIHLPVTGSIDEASPELPYLSVQLEFSVDDIQNLLQDFVLIPAAESQSALFVNAVTSELLDAMLRLIRLLDCPEDIPVLAPLAIREILYRVLQSEQGPLIARFALDSSRPNRIAQAADRIKRDYALSLNVRQLADEAHMSPASLHKHFKRLTGMSPIQYQKTLRLQAARHLMFVSDLEAAEAAFRVGYESPSQFSREYARMFGLPPKKEIKRRLDGNVD</sequence>
<keyword evidence="2" id="KW-0804">Transcription</keyword>
<evidence type="ECO:0000313" key="5">
    <source>
        <dbReference type="Proteomes" id="UP000800303"/>
    </source>
</evidence>
<reference evidence="4 5" key="1">
    <citation type="submission" date="2020-01" db="EMBL/GenBank/DDBJ databases">
        <title>Polyphasic characterisation and genomic insights into a novel alkali tolerant bacterium VR-M41.</title>
        <authorList>
            <person name="Vemuluri V.R."/>
        </authorList>
    </citation>
    <scope>NUCLEOTIDE SEQUENCE [LARGE SCALE GENOMIC DNA]</scope>
    <source>
        <strain evidence="4 5">VR-M41</strain>
    </source>
</reference>
<feature type="domain" description="HTH araC/xylS-type" evidence="3">
    <location>
        <begin position="202"/>
        <end position="300"/>
    </location>
</feature>
<dbReference type="InterPro" id="IPR018060">
    <property type="entry name" value="HTH_AraC"/>
</dbReference>
<dbReference type="InterPro" id="IPR009594">
    <property type="entry name" value="Tscrpt_reg_HTH_AraC_N"/>
</dbReference>
<comment type="caution">
    <text evidence="4">The sequence shown here is derived from an EMBL/GenBank/DDBJ whole genome shotgun (WGS) entry which is preliminary data.</text>
</comment>
<keyword evidence="1" id="KW-0805">Transcription regulation</keyword>
<gene>
    <name evidence="4" type="ORF">GYN08_04600</name>
</gene>